<protein>
    <submittedName>
        <fullName evidence="9">Putative carboxypeptidase</fullName>
    </submittedName>
</protein>
<dbReference type="CDD" id="cd07025">
    <property type="entry name" value="Peptidase_S66"/>
    <property type="match status" value="1"/>
</dbReference>
<evidence type="ECO:0000259" key="7">
    <source>
        <dbReference type="Pfam" id="PF02016"/>
    </source>
</evidence>
<dbReference type="GO" id="GO:0004180">
    <property type="term" value="F:carboxypeptidase activity"/>
    <property type="evidence" value="ECO:0007669"/>
    <property type="project" value="UniProtKB-KW"/>
</dbReference>
<evidence type="ECO:0000256" key="3">
    <source>
        <dbReference type="ARBA" id="ARBA00022670"/>
    </source>
</evidence>
<evidence type="ECO:0000256" key="5">
    <source>
        <dbReference type="ARBA" id="ARBA00022825"/>
    </source>
</evidence>
<feature type="domain" description="LD-carboxypeptidase N-terminal" evidence="7">
    <location>
        <begin position="17"/>
        <end position="137"/>
    </location>
</feature>
<proteinExistence type="inferred from homology"/>
<dbReference type="InterPro" id="IPR040449">
    <property type="entry name" value="Peptidase_S66_N"/>
</dbReference>
<dbReference type="Gene3D" id="3.40.50.10740">
    <property type="entry name" value="Class I glutamine amidotransferase-like"/>
    <property type="match status" value="1"/>
</dbReference>
<dbReference type="InterPro" id="IPR040921">
    <property type="entry name" value="Peptidase_S66C"/>
</dbReference>
<dbReference type="Proteomes" id="UP000655589">
    <property type="component" value="Unassembled WGS sequence"/>
</dbReference>
<dbReference type="PANTHER" id="PTHR30237:SF2">
    <property type="entry name" value="MUREIN TETRAPEPTIDE CARBOXYPEPTIDASE"/>
    <property type="match status" value="1"/>
</dbReference>
<keyword evidence="2 9" id="KW-0121">Carboxypeptidase</keyword>
<dbReference type="RefSeq" id="WP_171105063.1">
    <property type="nucleotide sequence ID" value="NZ_BMPT01000011.1"/>
</dbReference>
<dbReference type="PANTHER" id="PTHR30237">
    <property type="entry name" value="MURAMOYLTETRAPEPTIDE CARBOXYPEPTIDASE"/>
    <property type="match status" value="1"/>
</dbReference>
<gene>
    <name evidence="9" type="ORF">GCM10010102_27890</name>
</gene>
<dbReference type="InterPro" id="IPR003507">
    <property type="entry name" value="S66_fam"/>
</dbReference>
<dbReference type="Pfam" id="PF02016">
    <property type="entry name" value="Peptidase_S66"/>
    <property type="match status" value="1"/>
</dbReference>
<evidence type="ECO:0000256" key="6">
    <source>
        <dbReference type="PIRSR" id="PIRSR028757-1"/>
    </source>
</evidence>
<keyword evidence="3" id="KW-0645">Protease</keyword>
<dbReference type="Pfam" id="PF17676">
    <property type="entry name" value="Peptidase_S66C"/>
    <property type="match status" value="1"/>
</dbReference>
<dbReference type="InterPro" id="IPR027461">
    <property type="entry name" value="Carboxypeptidase_A_C_sf"/>
</dbReference>
<dbReference type="InterPro" id="IPR027478">
    <property type="entry name" value="LdcA_N"/>
</dbReference>
<keyword evidence="10" id="KW-1185">Reference proteome</keyword>
<dbReference type="SUPFAM" id="SSF141986">
    <property type="entry name" value="LD-carboxypeptidase A C-terminal domain-like"/>
    <property type="match status" value="1"/>
</dbReference>
<dbReference type="GO" id="GO:0006508">
    <property type="term" value="P:proteolysis"/>
    <property type="evidence" value="ECO:0007669"/>
    <property type="project" value="UniProtKB-KW"/>
</dbReference>
<dbReference type="EMBL" id="BMPT01000011">
    <property type="protein sequence ID" value="GGM30903.1"/>
    <property type="molecule type" value="Genomic_DNA"/>
</dbReference>
<evidence type="ECO:0000313" key="10">
    <source>
        <dbReference type="Proteomes" id="UP000655589"/>
    </source>
</evidence>
<organism evidence="9 10">
    <name type="scientific">Promicromonospora citrea</name>
    <dbReference type="NCBI Taxonomy" id="43677"/>
    <lineage>
        <taxon>Bacteria</taxon>
        <taxon>Bacillati</taxon>
        <taxon>Actinomycetota</taxon>
        <taxon>Actinomycetes</taxon>
        <taxon>Micrococcales</taxon>
        <taxon>Promicromonosporaceae</taxon>
        <taxon>Promicromonospora</taxon>
    </lineage>
</organism>
<dbReference type="GO" id="GO:0008236">
    <property type="term" value="F:serine-type peptidase activity"/>
    <property type="evidence" value="ECO:0007669"/>
    <property type="project" value="UniProtKB-KW"/>
</dbReference>
<dbReference type="Gene3D" id="3.50.30.60">
    <property type="entry name" value="LD-carboxypeptidase A C-terminal domain-like"/>
    <property type="match status" value="1"/>
</dbReference>
<dbReference type="SUPFAM" id="SSF52317">
    <property type="entry name" value="Class I glutamine amidotransferase-like"/>
    <property type="match status" value="1"/>
</dbReference>
<keyword evidence="5" id="KW-0720">Serine protease</keyword>
<comment type="caution">
    <text evidence="9">The sequence shown here is derived from an EMBL/GenBank/DDBJ whole genome shotgun (WGS) entry which is preliminary data.</text>
</comment>
<evidence type="ECO:0000259" key="8">
    <source>
        <dbReference type="Pfam" id="PF17676"/>
    </source>
</evidence>
<dbReference type="AlphaFoldDB" id="A0A8H9GIH0"/>
<reference evidence="9" key="1">
    <citation type="journal article" date="2014" name="Int. J. Syst. Evol. Microbiol.">
        <title>Complete genome sequence of Corynebacterium casei LMG S-19264T (=DSM 44701T), isolated from a smear-ripened cheese.</title>
        <authorList>
            <consortium name="US DOE Joint Genome Institute (JGI-PGF)"/>
            <person name="Walter F."/>
            <person name="Albersmeier A."/>
            <person name="Kalinowski J."/>
            <person name="Ruckert C."/>
        </authorList>
    </citation>
    <scope>NUCLEOTIDE SEQUENCE</scope>
    <source>
        <strain evidence="9">JCM 3051</strain>
    </source>
</reference>
<feature type="domain" description="LD-carboxypeptidase C-terminal" evidence="8">
    <location>
        <begin position="182"/>
        <end position="290"/>
    </location>
</feature>
<feature type="active site" description="Nucleophile" evidence="6">
    <location>
        <position position="117"/>
    </location>
</feature>
<evidence type="ECO:0000256" key="4">
    <source>
        <dbReference type="ARBA" id="ARBA00022801"/>
    </source>
</evidence>
<dbReference type="PIRSF" id="PIRSF028757">
    <property type="entry name" value="LD-carboxypeptidase"/>
    <property type="match status" value="1"/>
</dbReference>
<feature type="active site" description="Charge relay system" evidence="6">
    <location>
        <position position="276"/>
    </location>
</feature>
<reference evidence="9" key="2">
    <citation type="submission" date="2020-09" db="EMBL/GenBank/DDBJ databases">
        <authorList>
            <person name="Sun Q."/>
            <person name="Ohkuma M."/>
        </authorList>
    </citation>
    <scope>NUCLEOTIDE SEQUENCE</scope>
    <source>
        <strain evidence="9">JCM 3051</strain>
    </source>
</reference>
<evidence type="ECO:0000256" key="1">
    <source>
        <dbReference type="ARBA" id="ARBA00010233"/>
    </source>
</evidence>
<sequence length="308" mass="31483">MLRPLVGPPRLAPGDTVAVVAPSGPVPAERLDAGVAHLRSWGLDVQVMPHVRDTHPVHGYLAGSDAARAADFQDAWLDPDVRAVIAVRGGYGAARMVDLTDWDALAATDAKVLVGSSDGTALHQAVGRHLGVVSLHAPMPGTAAFLASPAAREHLRRTLFEPDTACVLTGPRAHPLAGGTARGVTTGGCLSLLATTAGIGSPPPSAAGGLVLLEDVDEPTYRIDSFLTYLLRLGWFDGACGVVLGSWEGCGAAEPVVADLLGPLGIPVLGELGFGHGPDPLTVPLGVEAVLDADAGTLRLVQPALAPR</sequence>
<evidence type="ECO:0000256" key="2">
    <source>
        <dbReference type="ARBA" id="ARBA00022645"/>
    </source>
</evidence>
<accession>A0A8H9GIH0</accession>
<keyword evidence="4" id="KW-0378">Hydrolase</keyword>
<feature type="active site" description="Charge relay system" evidence="6">
    <location>
        <position position="214"/>
    </location>
</feature>
<dbReference type="InterPro" id="IPR029062">
    <property type="entry name" value="Class_I_gatase-like"/>
</dbReference>
<evidence type="ECO:0000313" key="9">
    <source>
        <dbReference type="EMBL" id="GGM30903.1"/>
    </source>
</evidence>
<name>A0A8H9GIH0_9MICO</name>
<comment type="similarity">
    <text evidence="1">Belongs to the peptidase S66 family.</text>
</comment>